<dbReference type="EC" id="6.3.2.2" evidence="5"/>
<dbReference type="HAMAP" id="MF_01609">
    <property type="entry name" value="Glu_cys_ligase_2"/>
    <property type="match status" value="1"/>
</dbReference>
<comment type="function">
    <text evidence="5">ATP-dependent carboxylate-amine ligase which exhibits weak glutamate--cysteine ligase activity.</text>
</comment>
<keyword evidence="7" id="KW-1185">Reference proteome</keyword>
<keyword evidence="3 5" id="KW-0067">ATP-binding</keyword>
<name>A0ABS0NS92_9ACTN</name>
<comment type="caution">
    <text evidence="6">The sequence shown here is derived from an EMBL/GenBank/DDBJ whole genome shotgun (WGS) entry which is preliminary data.</text>
</comment>
<organism evidence="6 7">
    <name type="scientific">Streptomyces pactum</name>
    <dbReference type="NCBI Taxonomy" id="68249"/>
    <lineage>
        <taxon>Bacteria</taxon>
        <taxon>Bacillati</taxon>
        <taxon>Actinomycetota</taxon>
        <taxon>Actinomycetes</taxon>
        <taxon>Kitasatosporales</taxon>
        <taxon>Streptomycetaceae</taxon>
        <taxon>Streptomyces</taxon>
    </lineage>
</organism>
<reference evidence="6 7" key="1">
    <citation type="submission" date="2020-09" db="EMBL/GenBank/DDBJ databases">
        <title>Biosynthesis of the nuclear factor of activated T cells inhibitor NFAT-133 and its congeners in Streptomyces pactum.</title>
        <authorList>
            <person name="Zhou W."/>
            <person name="Posri P."/>
            <person name="Abugrain M.E."/>
            <person name="Weisberg A.J."/>
            <person name="Chang J.H."/>
            <person name="Mahmud T."/>
        </authorList>
    </citation>
    <scope>NUCLEOTIDE SEQUENCE [LARGE SCALE GENOMIC DNA]</scope>
    <source>
        <strain evidence="6 7">ATCC 27456</strain>
    </source>
</reference>
<dbReference type="NCBIfam" id="NF010041">
    <property type="entry name" value="PRK13517.1-1"/>
    <property type="match status" value="1"/>
</dbReference>
<dbReference type="GO" id="GO:0016874">
    <property type="term" value="F:ligase activity"/>
    <property type="evidence" value="ECO:0007669"/>
    <property type="project" value="UniProtKB-KW"/>
</dbReference>
<dbReference type="InterPro" id="IPR006336">
    <property type="entry name" value="GCS2"/>
</dbReference>
<dbReference type="InterPro" id="IPR014746">
    <property type="entry name" value="Gln_synth/guanido_kin_cat_dom"/>
</dbReference>
<comment type="similarity">
    <text evidence="5">Belongs to the glutamate--cysteine ligase type 2 family. YbdK subfamily.</text>
</comment>
<sequence>MRSVGVEEELLLVHPETGEPQAVSGAILAAAGREGEFEAELHREQLEFATEPHRVMTDLAGEVRRWRKLADERAAEVGARVAALATSPLEADPTIGTGERYRWLSKEFGLTTQEQLTCGCHIHVEVASDDEGVGVIDRIRPWLPPLLALSANSPFWQGVDSGYSSYRSRVWSRWPSAGPMEVFGSAERYHQRVGAMLATGTLLDKGMIYFDARLSHRYPTVEVRVADVCLEADDTVLVAALVRGLVETAARDLRDGRPAPEVGVGELRLAAWRAARSGITGDLVHPLTWRPAAAETVLAALLDHTSDALADSDDLSFVRKRLDEVLSRGNGSQRQRNTFARTGDPRAVVADAVERTAA</sequence>
<keyword evidence="1 5" id="KW-0436">Ligase</keyword>
<evidence type="ECO:0000256" key="4">
    <source>
        <dbReference type="ARBA" id="ARBA00048819"/>
    </source>
</evidence>
<dbReference type="NCBIfam" id="TIGR02050">
    <property type="entry name" value="gshA_cyan_rel"/>
    <property type="match status" value="1"/>
</dbReference>
<accession>A0ABS0NS92</accession>
<dbReference type="RefSeq" id="WP_197991270.1">
    <property type="nucleotide sequence ID" value="NZ_JACYXC010000001.1"/>
</dbReference>
<dbReference type="EMBL" id="JACYXC010000001">
    <property type="protein sequence ID" value="MBH5338061.1"/>
    <property type="molecule type" value="Genomic_DNA"/>
</dbReference>
<keyword evidence="2 5" id="KW-0547">Nucleotide-binding</keyword>
<dbReference type="Proteomes" id="UP000807371">
    <property type="component" value="Unassembled WGS sequence"/>
</dbReference>
<evidence type="ECO:0000256" key="2">
    <source>
        <dbReference type="ARBA" id="ARBA00022741"/>
    </source>
</evidence>
<dbReference type="InterPro" id="IPR050141">
    <property type="entry name" value="GCL_type2/YbdK_subfam"/>
</dbReference>
<evidence type="ECO:0000256" key="5">
    <source>
        <dbReference type="HAMAP-Rule" id="MF_01609"/>
    </source>
</evidence>
<dbReference type="Pfam" id="PF04107">
    <property type="entry name" value="GCS2"/>
    <property type="match status" value="1"/>
</dbReference>
<gene>
    <name evidence="6" type="ORF">IHE55_26090</name>
</gene>
<dbReference type="SUPFAM" id="SSF55931">
    <property type="entry name" value="Glutamine synthetase/guanido kinase"/>
    <property type="match status" value="1"/>
</dbReference>
<evidence type="ECO:0000313" key="7">
    <source>
        <dbReference type="Proteomes" id="UP000807371"/>
    </source>
</evidence>
<comment type="catalytic activity">
    <reaction evidence="4 5">
        <text>L-cysteine + L-glutamate + ATP = gamma-L-glutamyl-L-cysteine + ADP + phosphate + H(+)</text>
        <dbReference type="Rhea" id="RHEA:13285"/>
        <dbReference type="ChEBI" id="CHEBI:15378"/>
        <dbReference type="ChEBI" id="CHEBI:29985"/>
        <dbReference type="ChEBI" id="CHEBI:30616"/>
        <dbReference type="ChEBI" id="CHEBI:35235"/>
        <dbReference type="ChEBI" id="CHEBI:43474"/>
        <dbReference type="ChEBI" id="CHEBI:58173"/>
        <dbReference type="ChEBI" id="CHEBI:456216"/>
        <dbReference type="EC" id="6.3.2.2"/>
    </reaction>
</comment>
<dbReference type="InterPro" id="IPR011793">
    <property type="entry name" value="YbdK"/>
</dbReference>
<proteinExistence type="inferred from homology"/>
<protein>
    <recommendedName>
        <fullName evidence="5">Putative glutamate--cysteine ligase 2</fullName>
        <ecNumber evidence="5">6.3.2.2</ecNumber>
    </recommendedName>
    <alternativeName>
        <fullName evidence="5">Gamma-glutamylcysteine synthetase 2</fullName>
        <shortName evidence="5">GCS 2</shortName>
        <shortName evidence="5">Gamma-GCS 2</shortName>
    </alternativeName>
</protein>
<evidence type="ECO:0000256" key="3">
    <source>
        <dbReference type="ARBA" id="ARBA00022840"/>
    </source>
</evidence>
<dbReference type="PANTHER" id="PTHR36510">
    <property type="entry name" value="GLUTAMATE--CYSTEINE LIGASE 2-RELATED"/>
    <property type="match status" value="1"/>
</dbReference>
<evidence type="ECO:0000313" key="6">
    <source>
        <dbReference type="EMBL" id="MBH5338061.1"/>
    </source>
</evidence>
<dbReference type="Gene3D" id="3.30.590.20">
    <property type="match status" value="1"/>
</dbReference>
<dbReference type="PANTHER" id="PTHR36510:SF1">
    <property type="entry name" value="GLUTAMATE--CYSTEINE LIGASE 2-RELATED"/>
    <property type="match status" value="1"/>
</dbReference>
<evidence type="ECO:0000256" key="1">
    <source>
        <dbReference type="ARBA" id="ARBA00022598"/>
    </source>
</evidence>